<dbReference type="EMBL" id="CAESAQ020000021">
    <property type="protein sequence ID" value="CAB5495779.1"/>
    <property type="molecule type" value="Genomic_DNA"/>
</dbReference>
<protein>
    <recommendedName>
        <fullName evidence="1">Zinc finger CHCC-type domain-containing protein</fullName>
    </recommendedName>
</protein>
<evidence type="ECO:0000313" key="5">
    <source>
        <dbReference type="Proteomes" id="UP000643672"/>
    </source>
</evidence>
<dbReference type="Pfam" id="PF10276">
    <property type="entry name" value="zf-CHCC"/>
    <property type="match status" value="1"/>
</dbReference>
<proteinExistence type="predicted"/>
<reference evidence="2 4" key="1">
    <citation type="submission" date="2017-11" db="EMBL/GenBank/DDBJ databases">
        <title>Genome sequence of the bacterial symbiont EPR9N from a vent mussel Bathymodiolus thermophilus.</title>
        <authorList>
            <person name="Won Y.-J."/>
        </authorList>
    </citation>
    <scope>NUCLEOTIDE SEQUENCE [LARGE SCALE GENOMIC DNA]</scope>
    <source>
        <strain evidence="2 4">EPR9N</strain>
    </source>
</reference>
<evidence type="ECO:0000259" key="1">
    <source>
        <dbReference type="Pfam" id="PF10276"/>
    </source>
</evidence>
<dbReference type="Proteomes" id="UP000278334">
    <property type="component" value="Chromosome"/>
</dbReference>
<evidence type="ECO:0000313" key="2">
    <source>
        <dbReference type="EMBL" id="AYQ56835.1"/>
    </source>
</evidence>
<dbReference type="RefSeq" id="WP_202762606.1">
    <property type="nucleotide sequence ID" value="NZ_CAESAQ020000021.1"/>
</dbReference>
<dbReference type="AlphaFoldDB" id="A0A3G3IM19"/>
<dbReference type="Gene3D" id="2.60.260.40">
    <property type="entry name" value="q5lls5 like domains"/>
    <property type="match status" value="1"/>
</dbReference>
<accession>A0A3G3IM19</accession>
<name>A0A3G3IM19_9GAMM</name>
<evidence type="ECO:0000313" key="4">
    <source>
        <dbReference type="Proteomes" id="UP000278334"/>
    </source>
</evidence>
<evidence type="ECO:0000313" key="3">
    <source>
        <dbReference type="EMBL" id="CAB5495779.1"/>
    </source>
</evidence>
<reference evidence="3 5" key="2">
    <citation type="submission" date="2020-05" db="EMBL/GenBank/DDBJ databases">
        <authorList>
            <person name="Petersen J."/>
            <person name="Sayavedra L."/>
        </authorList>
    </citation>
    <scope>NUCLEOTIDE SEQUENCE [LARGE SCALE GENOMIC DNA]</scope>
    <source>
        <strain evidence="3">B thermophilus SOXS</strain>
    </source>
</reference>
<dbReference type="InterPro" id="IPR019401">
    <property type="entry name" value="Znf_CHCC"/>
</dbReference>
<gene>
    <name evidence="2" type="ORF">MS2017_1133</name>
    <name evidence="3" type="ORF">THERMOS_364</name>
</gene>
<keyword evidence="5" id="KW-1185">Reference proteome</keyword>
<dbReference type="Proteomes" id="UP000643672">
    <property type="component" value="Unassembled WGS sequence"/>
</dbReference>
<dbReference type="KEGG" id="bthg:MS2017_1133"/>
<dbReference type="EMBL" id="CP024634">
    <property type="protein sequence ID" value="AYQ56835.1"/>
    <property type="molecule type" value="Genomic_DNA"/>
</dbReference>
<sequence>MSDFQKKYMNFNGIEAADLPVHCPPKGVKKWNMHPKVFLQFNDKGRAVCPYCGAKYELM</sequence>
<feature type="domain" description="Zinc finger CHCC-type" evidence="1">
    <location>
        <begin position="29"/>
        <end position="56"/>
    </location>
</feature>
<organism evidence="2 4">
    <name type="scientific">Bathymodiolus thermophilus thioautotrophic gill symbiont</name>
    <dbReference type="NCBI Taxonomy" id="2360"/>
    <lineage>
        <taxon>Bacteria</taxon>
        <taxon>Pseudomonadati</taxon>
        <taxon>Pseudomonadota</taxon>
        <taxon>Gammaproteobacteria</taxon>
        <taxon>sulfur-oxidizing symbionts</taxon>
    </lineage>
</organism>